<dbReference type="EMBL" id="BANC01000113">
    <property type="protein sequence ID" value="GAN81744.1"/>
    <property type="molecule type" value="Genomic_DNA"/>
</dbReference>
<proteinExistence type="predicted"/>
<accession>A0A0D6PLU6</accession>
<evidence type="ECO:0000313" key="1">
    <source>
        <dbReference type="EMBL" id="GAN81744.1"/>
    </source>
</evidence>
<name>A0A0D6PLU6_9PROT</name>
<protein>
    <submittedName>
        <fullName evidence="1">Uncharacterized protein</fullName>
    </submittedName>
</protein>
<organism evidence="1 2">
    <name type="scientific">Acidocella aminolytica 101 = DSM 11237</name>
    <dbReference type="NCBI Taxonomy" id="1120923"/>
    <lineage>
        <taxon>Bacteria</taxon>
        <taxon>Pseudomonadati</taxon>
        <taxon>Pseudomonadota</taxon>
        <taxon>Alphaproteobacteria</taxon>
        <taxon>Acetobacterales</taxon>
        <taxon>Acidocellaceae</taxon>
        <taxon>Acidocella</taxon>
    </lineage>
</organism>
<sequence length="53" mass="6242">MPDERTQWIEALKELEANKKAYAESNNSRDLDKVYDAFYMLDLQGLIDFLETV</sequence>
<dbReference type="RefSeq" id="WP_158320147.1">
    <property type="nucleotide sequence ID" value="NZ_BANC01000113.1"/>
</dbReference>
<comment type="caution">
    <text evidence="1">The sequence shown here is derived from an EMBL/GenBank/DDBJ whole genome shotgun (WGS) entry which is preliminary data.</text>
</comment>
<reference evidence="1 2" key="1">
    <citation type="submission" date="2012-11" db="EMBL/GenBank/DDBJ databases">
        <title>Whole genome sequence of Acidocella aminolytica 101 = DSM 11237.</title>
        <authorList>
            <person name="Azuma Y."/>
            <person name="Higashiura N."/>
            <person name="Hirakawa H."/>
            <person name="Matsushita K."/>
        </authorList>
    </citation>
    <scope>NUCLEOTIDE SEQUENCE [LARGE SCALE GENOMIC DNA]</scope>
    <source>
        <strain evidence="2">101 / DSM 11237</strain>
    </source>
</reference>
<evidence type="ECO:0000313" key="2">
    <source>
        <dbReference type="Proteomes" id="UP000032668"/>
    </source>
</evidence>
<dbReference type="Proteomes" id="UP000032668">
    <property type="component" value="Unassembled WGS sequence"/>
</dbReference>
<keyword evidence="2" id="KW-1185">Reference proteome</keyword>
<gene>
    <name evidence="1" type="ORF">Aam_115_001</name>
</gene>
<dbReference type="AlphaFoldDB" id="A0A0D6PLU6"/>